<evidence type="ECO:0000313" key="2">
    <source>
        <dbReference type="EMBL" id="GMA36970.1"/>
    </source>
</evidence>
<dbReference type="Proteomes" id="UP001157125">
    <property type="component" value="Unassembled WGS sequence"/>
</dbReference>
<name>A0ABQ6IGE7_9MICO</name>
<evidence type="ECO:0000256" key="1">
    <source>
        <dbReference type="SAM" id="MobiDB-lite"/>
    </source>
</evidence>
<evidence type="ECO:0000313" key="3">
    <source>
        <dbReference type="Proteomes" id="UP001157125"/>
    </source>
</evidence>
<sequence length="71" mass="7094">MTPPTTSTVTVTAATGAAIHHRRDAPERDGREERDPRAKRVSRTSLAAAVPAGAAADVGDGALCVAGAAGE</sequence>
<accession>A0ABQ6IGE7</accession>
<reference evidence="3" key="1">
    <citation type="journal article" date="2019" name="Int. J. Syst. Evol. Microbiol.">
        <title>The Global Catalogue of Microorganisms (GCM) 10K type strain sequencing project: providing services to taxonomists for standard genome sequencing and annotation.</title>
        <authorList>
            <consortium name="The Broad Institute Genomics Platform"/>
            <consortium name="The Broad Institute Genome Sequencing Center for Infectious Disease"/>
            <person name="Wu L."/>
            <person name="Ma J."/>
        </authorList>
    </citation>
    <scope>NUCLEOTIDE SEQUENCE [LARGE SCALE GENOMIC DNA]</scope>
    <source>
        <strain evidence="3">NBRC 112299</strain>
    </source>
</reference>
<proteinExistence type="predicted"/>
<gene>
    <name evidence="2" type="ORF">GCM10025876_31740</name>
</gene>
<protein>
    <submittedName>
        <fullName evidence="2">Uncharacterized protein</fullName>
    </submittedName>
</protein>
<organism evidence="2 3">
    <name type="scientific">Demequina litorisediminis</name>
    <dbReference type="NCBI Taxonomy" id="1849022"/>
    <lineage>
        <taxon>Bacteria</taxon>
        <taxon>Bacillati</taxon>
        <taxon>Actinomycetota</taxon>
        <taxon>Actinomycetes</taxon>
        <taxon>Micrococcales</taxon>
        <taxon>Demequinaceae</taxon>
        <taxon>Demequina</taxon>
    </lineage>
</organism>
<comment type="caution">
    <text evidence="2">The sequence shown here is derived from an EMBL/GenBank/DDBJ whole genome shotgun (WGS) entry which is preliminary data.</text>
</comment>
<feature type="region of interest" description="Disordered" evidence="1">
    <location>
        <begin position="1"/>
        <end position="45"/>
    </location>
</feature>
<keyword evidence="3" id="KW-1185">Reference proteome</keyword>
<feature type="compositionally biased region" description="Basic and acidic residues" evidence="1">
    <location>
        <begin position="24"/>
        <end position="38"/>
    </location>
</feature>
<feature type="compositionally biased region" description="Low complexity" evidence="1">
    <location>
        <begin position="1"/>
        <end position="18"/>
    </location>
</feature>
<dbReference type="EMBL" id="BSUN01000001">
    <property type="protein sequence ID" value="GMA36970.1"/>
    <property type="molecule type" value="Genomic_DNA"/>
</dbReference>